<comment type="caution">
    <text evidence="1">The sequence shown here is derived from an EMBL/GenBank/DDBJ whole genome shotgun (WGS) entry which is preliminary data.</text>
</comment>
<dbReference type="SUPFAM" id="SSF54427">
    <property type="entry name" value="NTF2-like"/>
    <property type="match status" value="1"/>
</dbReference>
<dbReference type="EMBL" id="BDCO01000003">
    <property type="protein sequence ID" value="GAT35125.1"/>
    <property type="molecule type" value="Genomic_DNA"/>
</dbReference>
<dbReference type="RefSeq" id="WP_153811522.1">
    <property type="nucleotide sequence ID" value="NZ_BDCO01000003.1"/>
</dbReference>
<gene>
    <name evidence="1" type="ORF">TSACC_3188</name>
</gene>
<reference evidence="2" key="1">
    <citation type="journal article" date="2017" name="Genome Announc.">
        <title>Draft Genome Sequence of Terrimicrobium sacchariphilum NM-5T, a Facultative Anaerobic Soil Bacterium of the Class Spartobacteria.</title>
        <authorList>
            <person name="Qiu Y.L."/>
            <person name="Tourlousse D.M."/>
            <person name="Matsuura N."/>
            <person name="Ohashi A."/>
            <person name="Sekiguchi Y."/>
        </authorList>
    </citation>
    <scope>NUCLEOTIDE SEQUENCE [LARGE SCALE GENOMIC DNA]</scope>
    <source>
        <strain evidence="2">NM-5</strain>
    </source>
</reference>
<dbReference type="InterPro" id="IPR032710">
    <property type="entry name" value="NTF2-like_dom_sf"/>
</dbReference>
<proteinExistence type="predicted"/>
<organism evidence="1 2">
    <name type="scientific">Terrimicrobium sacchariphilum</name>
    <dbReference type="NCBI Taxonomy" id="690879"/>
    <lineage>
        <taxon>Bacteria</taxon>
        <taxon>Pseudomonadati</taxon>
        <taxon>Verrucomicrobiota</taxon>
        <taxon>Terrimicrobiia</taxon>
        <taxon>Terrimicrobiales</taxon>
        <taxon>Terrimicrobiaceae</taxon>
        <taxon>Terrimicrobium</taxon>
    </lineage>
</organism>
<accession>A0A146GC13</accession>
<protein>
    <submittedName>
        <fullName evidence="1">Uncharacterized protein</fullName>
    </submittedName>
</protein>
<evidence type="ECO:0000313" key="1">
    <source>
        <dbReference type="EMBL" id="GAT35125.1"/>
    </source>
</evidence>
<evidence type="ECO:0000313" key="2">
    <source>
        <dbReference type="Proteomes" id="UP000076023"/>
    </source>
</evidence>
<dbReference type="Proteomes" id="UP000076023">
    <property type="component" value="Unassembled WGS sequence"/>
</dbReference>
<dbReference type="InParanoid" id="A0A146GC13"/>
<dbReference type="OrthoDB" id="9810893at2"/>
<dbReference type="PROSITE" id="PS51257">
    <property type="entry name" value="PROKAR_LIPOPROTEIN"/>
    <property type="match status" value="1"/>
</dbReference>
<keyword evidence="2" id="KW-1185">Reference proteome</keyword>
<name>A0A146GC13_TERSA</name>
<sequence length="246" mass="27304">MRAFFVLVGAVLLASCAHREPEVPVVDPTSLGDRLSTVARTHNSARHEQFADQFAKNATIQLPASPRGATVSTYLNALALDPYTISFTKPEMVYSLPTRAATRSTMTANSPGRFNIQERVTVDWIWEDGSWKIARIAVSEWPAIVGTWRRSGLKGEGSIELRILPGNTYAIYLGEDMAVPAFRGRYTLEGNRITFTDTSANEATRFESAPGSYTYIATGRGMTLTRIDEGNSWRKDRFEGDWNGSR</sequence>
<dbReference type="AlphaFoldDB" id="A0A146GC13"/>